<feature type="compositionally biased region" description="Low complexity" evidence="1">
    <location>
        <begin position="1"/>
        <end position="15"/>
    </location>
</feature>
<reference evidence="2" key="1">
    <citation type="submission" date="2014-09" db="EMBL/GenBank/DDBJ databases">
        <authorList>
            <person name="Magalhaes I.L.F."/>
            <person name="Oliveira U."/>
            <person name="Santos F.R."/>
            <person name="Vidigal T.H.D.A."/>
            <person name="Brescovit A.D."/>
            <person name="Santos A.J."/>
        </authorList>
    </citation>
    <scope>NUCLEOTIDE SEQUENCE</scope>
    <source>
        <tissue evidence="2">Shoot tissue taken approximately 20 cm above the soil surface</tissue>
    </source>
</reference>
<feature type="region of interest" description="Disordered" evidence="1">
    <location>
        <begin position="82"/>
        <end position="114"/>
    </location>
</feature>
<reference evidence="2" key="2">
    <citation type="journal article" date="2015" name="Data Brief">
        <title>Shoot transcriptome of the giant reed, Arundo donax.</title>
        <authorList>
            <person name="Barrero R.A."/>
            <person name="Guerrero F.D."/>
            <person name="Moolhuijzen P."/>
            <person name="Goolsby J.A."/>
            <person name="Tidwell J."/>
            <person name="Bellgard S.E."/>
            <person name="Bellgard M.I."/>
        </authorList>
    </citation>
    <scope>NUCLEOTIDE SEQUENCE</scope>
    <source>
        <tissue evidence="2">Shoot tissue taken approximately 20 cm above the soil surface</tissue>
    </source>
</reference>
<organism evidence="2">
    <name type="scientific">Arundo donax</name>
    <name type="common">Giant reed</name>
    <name type="synonym">Donax arundinaceus</name>
    <dbReference type="NCBI Taxonomy" id="35708"/>
    <lineage>
        <taxon>Eukaryota</taxon>
        <taxon>Viridiplantae</taxon>
        <taxon>Streptophyta</taxon>
        <taxon>Embryophyta</taxon>
        <taxon>Tracheophyta</taxon>
        <taxon>Spermatophyta</taxon>
        <taxon>Magnoliopsida</taxon>
        <taxon>Liliopsida</taxon>
        <taxon>Poales</taxon>
        <taxon>Poaceae</taxon>
        <taxon>PACMAD clade</taxon>
        <taxon>Arundinoideae</taxon>
        <taxon>Arundineae</taxon>
        <taxon>Arundo</taxon>
    </lineage>
</organism>
<accession>A0A0A9DZB8</accession>
<feature type="compositionally biased region" description="Low complexity" evidence="1">
    <location>
        <begin position="83"/>
        <end position="94"/>
    </location>
</feature>
<sequence>MSRSPALAPSSSSSAGRHEVDVNPKRPAQSTLPAESMLQATLSPRRLPDPIPELLLGDMTWLFFQYAMQYCRRAQISRVRISPTPQAATTPPEAKNAWSHTAKSAPPGWTSIAV</sequence>
<feature type="region of interest" description="Disordered" evidence="1">
    <location>
        <begin position="1"/>
        <end position="35"/>
    </location>
</feature>
<dbReference type="AlphaFoldDB" id="A0A0A9DZB8"/>
<evidence type="ECO:0000256" key="1">
    <source>
        <dbReference type="SAM" id="MobiDB-lite"/>
    </source>
</evidence>
<protein>
    <submittedName>
        <fullName evidence="2">Uncharacterized protein</fullName>
    </submittedName>
</protein>
<dbReference type="EMBL" id="GBRH01205837">
    <property type="protein sequence ID" value="JAD92058.1"/>
    <property type="molecule type" value="Transcribed_RNA"/>
</dbReference>
<proteinExistence type="predicted"/>
<name>A0A0A9DZB8_ARUDO</name>
<evidence type="ECO:0000313" key="2">
    <source>
        <dbReference type="EMBL" id="JAD92058.1"/>
    </source>
</evidence>